<organism evidence="1">
    <name type="scientific">Favella ehrenbergii</name>
    <dbReference type="NCBI Taxonomy" id="182087"/>
    <lineage>
        <taxon>Eukaryota</taxon>
        <taxon>Sar</taxon>
        <taxon>Alveolata</taxon>
        <taxon>Ciliophora</taxon>
        <taxon>Intramacronucleata</taxon>
        <taxon>Spirotrichea</taxon>
        <taxon>Choreotrichia</taxon>
        <taxon>Tintinnida</taxon>
        <taxon>Xystonellidae</taxon>
        <taxon>Favella</taxon>
    </lineage>
</organism>
<dbReference type="EMBL" id="HBIE01017857">
    <property type="protein sequence ID" value="CAE0310591.1"/>
    <property type="molecule type" value="Transcribed_RNA"/>
</dbReference>
<accession>A0A7S3I157</accession>
<reference evidence="1" key="1">
    <citation type="submission" date="2021-01" db="EMBL/GenBank/DDBJ databases">
        <authorList>
            <person name="Corre E."/>
            <person name="Pelletier E."/>
            <person name="Niang G."/>
            <person name="Scheremetjew M."/>
            <person name="Finn R."/>
            <person name="Kale V."/>
            <person name="Holt S."/>
            <person name="Cochrane G."/>
            <person name="Meng A."/>
            <person name="Brown T."/>
            <person name="Cohen L."/>
        </authorList>
    </citation>
    <scope>NUCLEOTIDE SEQUENCE</scope>
    <source>
        <strain evidence="1">Fehren 1</strain>
    </source>
</reference>
<proteinExistence type="predicted"/>
<dbReference type="AlphaFoldDB" id="A0A7S3I157"/>
<evidence type="ECO:0000313" key="1">
    <source>
        <dbReference type="EMBL" id="CAE0310591.1"/>
    </source>
</evidence>
<sequence>MSILAHLGHKDARVTALLVRELLHSFKSSLVLALAVIISLLNRLLAVSTSDDRVFSDVASINVLKGKADLANGSSELGCLHRERKEVALASLSGLSKRLKSSLASLLVAASLRRADSLNLLPSYIVIVDLEHVEVLLLAIQPVFVDTDDHLSTRIDLSLATCSSLLNAHLRHTRDDSLGHATKILNFINNLLCLSRKIMRQ</sequence>
<protein>
    <submittedName>
        <fullName evidence="1">Uncharacterized protein</fullName>
    </submittedName>
</protein>
<gene>
    <name evidence="1" type="ORF">FEHR0123_LOCUS5508</name>
</gene>
<name>A0A7S3I157_9SPIT</name>